<evidence type="ECO:0000256" key="1">
    <source>
        <dbReference type="SAM" id="SignalP"/>
    </source>
</evidence>
<accession>A0A6G7Y6S6</accession>
<evidence type="ECO:0000313" key="3">
    <source>
        <dbReference type="Proteomes" id="UP000501058"/>
    </source>
</evidence>
<proteinExistence type="predicted"/>
<dbReference type="Proteomes" id="UP000501058">
    <property type="component" value="Chromosome"/>
</dbReference>
<dbReference type="RefSeq" id="WP_166233589.1">
    <property type="nucleotide sequence ID" value="NZ_CP049865.1"/>
</dbReference>
<dbReference type="AlphaFoldDB" id="A0A6G7Y6S6"/>
<sequence length="221" mass="24331">MSHIQISRRSAVRGVAAVAAAVLLSGCAAMVDPEAAAPSLWVREPEYDAEVVTAVGADVARAAWEFSVDFALTHQFREELMDPERRPTSEALISPVIGQLTPLAQQYWRDEVDRALRGEPVARENLDVLMFSGWEADAEIQKPARGQVVTSQAIERGRVGLEGETGLISVRFAYRAGLEMAARGHPVTFAARNEPVHYLERQTDGTFRIARYSGRLDVKQS</sequence>
<gene>
    <name evidence="2" type="ORF">G7070_09845</name>
</gene>
<feature type="chain" id="PRO_5038514359" evidence="1">
    <location>
        <begin position="32"/>
        <end position="221"/>
    </location>
</feature>
<name>A0A6G7Y6S6_9ACTN</name>
<dbReference type="PROSITE" id="PS51318">
    <property type="entry name" value="TAT"/>
    <property type="match status" value="1"/>
</dbReference>
<reference evidence="2 3" key="1">
    <citation type="submission" date="2020-03" db="EMBL/GenBank/DDBJ databases">
        <title>Propioniciclava sp. nov., isolated from Hydrophilus acuminatus.</title>
        <authorList>
            <person name="Hyun D.-W."/>
            <person name="Bae J.-W."/>
        </authorList>
    </citation>
    <scope>NUCLEOTIDE SEQUENCE [LARGE SCALE GENOMIC DNA]</scope>
    <source>
        <strain evidence="2 3">HDW11</strain>
    </source>
</reference>
<dbReference type="KEGG" id="prv:G7070_09845"/>
<dbReference type="InterPro" id="IPR006311">
    <property type="entry name" value="TAT_signal"/>
</dbReference>
<organism evidence="2 3">
    <name type="scientific">Propioniciclava coleopterorum</name>
    <dbReference type="NCBI Taxonomy" id="2714937"/>
    <lineage>
        <taxon>Bacteria</taxon>
        <taxon>Bacillati</taxon>
        <taxon>Actinomycetota</taxon>
        <taxon>Actinomycetes</taxon>
        <taxon>Propionibacteriales</taxon>
        <taxon>Propionibacteriaceae</taxon>
        <taxon>Propioniciclava</taxon>
    </lineage>
</organism>
<dbReference type="EMBL" id="CP049865">
    <property type="protein sequence ID" value="QIK72515.1"/>
    <property type="molecule type" value="Genomic_DNA"/>
</dbReference>
<protein>
    <submittedName>
        <fullName evidence="2">Uncharacterized protein</fullName>
    </submittedName>
</protein>
<feature type="signal peptide" evidence="1">
    <location>
        <begin position="1"/>
        <end position="31"/>
    </location>
</feature>
<keyword evidence="3" id="KW-1185">Reference proteome</keyword>
<evidence type="ECO:0000313" key="2">
    <source>
        <dbReference type="EMBL" id="QIK72515.1"/>
    </source>
</evidence>
<keyword evidence="1" id="KW-0732">Signal</keyword>